<evidence type="ECO:0008006" key="3">
    <source>
        <dbReference type="Google" id="ProtNLM"/>
    </source>
</evidence>
<dbReference type="Proteomes" id="UP000231259">
    <property type="component" value="Unassembled WGS sequence"/>
</dbReference>
<proteinExistence type="predicted"/>
<dbReference type="OrthoDB" id="9812088at2"/>
<dbReference type="AlphaFoldDB" id="A0A2G8RFM7"/>
<dbReference type="EMBL" id="AWWI01000066">
    <property type="protein sequence ID" value="PIL20201.1"/>
    <property type="molecule type" value="Genomic_DNA"/>
</dbReference>
<dbReference type="RefSeq" id="WP_099910972.1">
    <property type="nucleotide sequence ID" value="NZ_AWWI01000066.1"/>
</dbReference>
<protein>
    <recommendedName>
        <fullName evidence="3">Mu-like prophage protein gp36</fullName>
    </recommendedName>
</protein>
<keyword evidence="2" id="KW-1185">Reference proteome</keyword>
<reference evidence="1 2" key="1">
    <citation type="submission" date="2013-09" db="EMBL/GenBank/DDBJ databases">
        <title>Genome sequencing of Phaeobacter antarcticus sp. nov. SM1211.</title>
        <authorList>
            <person name="Zhang X.-Y."/>
            <person name="Liu C."/>
            <person name="Chen X.-L."/>
            <person name="Xie B.-B."/>
            <person name="Qin Q.-L."/>
            <person name="Rong J.-C."/>
            <person name="Zhang Y.-Z."/>
        </authorList>
    </citation>
    <scope>NUCLEOTIDE SEQUENCE [LARGE SCALE GENOMIC DNA]</scope>
    <source>
        <strain evidence="1 2">SM1211</strain>
    </source>
</reference>
<name>A0A2G8RFM7_9RHOB</name>
<evidence type="ECO:0000313" key="1">
    <source>
        <dbReference type="EMBL" id="PIL20201.1"/>
    </source>
</evidence>
<dbReference type="InterPro" id="IPR009752">
    <property type="entry name" value="Phage_Mu_GpJ"/>
</dbReference>
<evidence type="ECO:0000313" key="2">
    <source>
        <dbReference type="Proteomes" id="UP000231259"/>
    </source>
</evidence>
<organism evidence="1 2">
    <name type="scientific">Puniceibacterium antarcticum</name>
    <dbReference type="NCBI Taxonomy" id="1206336"/>
    <lineage>
        <taxon>Bacteria</taxon>
        <taxon>Pseudomonadati</taxon>
        <taxon>Pseudomonadota</taxon>
        <taxon>Alphaproteobacteria</taxon>
        <taxon>Rhodobacterales</taxon>
        <taxon>Paracoccaceae</taxon>
        <taxon>Puniceibacterium</taxon>
    </lineage>
</organism>
<comment type="caution">
    <text evidence="1">The sequence shown here is derived from an EMBL/GenBank/DDBJ whole genome shotgun (WGS) entry which is preliminary data.</text>
</comment>
<sequence length="139" mass="15275">MPYANLTDLIERAGESEILQIADRDDDGTADPDVIAAAIEDASTEIDGYLGVKYTLPLPSTPRLVTTWAVSIARYHLHRDGAPEHIVTDYDNAIKALDRVSRGLMVIPDIDGDQPDTTERHMSSSPAQVFTPCALRGWR</sequence>
<accession>A0A2G8RFM7</accession>
<gene>
    <name evidence="1" type="ORF">P775_11065</name>
</gene>
<dbReference type="Pfam" id="PF07030">
    <property type="entry name" value="Phage_Mu_Gp36"/>
    <property type="match status" value="1"/>
</dbReference>